<name>A0A7N0ULX5_KALFE</name>
<dbReference type="Gene3D" id="3.40.50.300">
    <property type="entry name" value="P-loop containing nucleotide triphosphate hydrolases"/>
    <property type="match status" value="1"/>
</dbReference>
<reference evidence="5" key="1">
    <citation type="submission" date="2021-01" db="UniProtKB">
        <authorList>
            <consortium name="EnsemblPlants"/>
        </authorList>
    </citation>
    <scope>IDENTIFICATION</scope>
</reference>
<keyword evidence="6" id="KW-1185">Reference proteome</keyword>
<dbReference type="EC" id="2.8.2.-" evidence="3"/>
<dbReference type="OMA" id="EQANTMP"/>
<keyword evidence="2 3" id="KW-0808">Transferase</keyword>
<feature type="domain" description="Sulfotransferase" evidence="4">
    <location>
        <begin position="64"/>
        <end position="323"/>
    </location>
</feature>
<evidence type="ECO:0000256" key="2">
    <source>
        <dbReference type="ARBA" id="ARBA00022679"/>
    </source>
</evidence>
<dbReference type="EnsemblPlants" id="Kaladp0071s0140.1.v1.1">
    <property type="protein sequence ID" value="Kaladp0071s0140.1.v1.1"/>
    <property type="gene ID" value="Kaladp0071s0140.v1.1"/>
</dbReference>
<dbReference type="InterPro" id="IPR027417">
    <property type="entry name" value="P-loop_NTPase"/>
</dbReference>
<sequence>MAATVPAYAGEGEVGNQEIESLIESLPKIPFLRKFHCYKYDGFWYVENHLRAVLSCKKHFRFQDSDILLASFPKCGTTWLKAIVYTIVNRQRYPIGSDDHPLLTNNPHALVHYFEIDLYGNNDVPDLSNMHAPRLFATHASALSLGDEVKNKSGCKIIYICRNPKDCFVSLWHFLPKLRAVEAATTVSLDELFDSFCSGVNAYGPFWDHVLEHWKVSLAMPEKVMFLSYEQIIEQPDHYVKKIAEFLGCPFSGVEEDERVVNGIVKMCSFTHLSQLEANKSGRTQRGARHDTLFRCGVIGDSNNLLSSDMINKIDQITQDKFSPYGLKI</sequence>
<evidence type="ECO:0000256" key="3">
    <source>
        <dbReference type="RuleBase" id="RU361155"/>
    </source>
</evidence>
<proteinExistence type="inferred from homology"/>
<dbReference type="SUPFAM" id="SSF52540">
    <property type="entry name" value="P-loop containing nucleoside triphosphate hydrolases"/>
    <property type="match status" value="1"/>
</dbReference>
<dbReference type="Pfam" id="PF00685">
    <property type="entry name" value="Sulfotransfer_1"/>
    <property type="match status" value="1"/>
</dbReference>
<evidence type="ECO:0000313" key="5">
    <source>
        <dbReference type="EnsemblPlants" id="Kaladp0071s0140.1.v1.1"/>
    </source>
</evidence>
<comment type="similarity">
    <text evidence="1 3">Belongs to the sulfotransferase 1 family.</text>
</comment>
<dbReference type="Gramene" id="Kaladp0071s0140.1.v1.1">
    <property type="protein sequence ID" value="Kaladp0071s0140.1.v1.1"/>
    <property type="gene ID" value="Kaladp0071s0140.v1.1"/>
</dbReference>
<dbReference type="InterPro" id="IPR000863">
    <property type="entry name" value="Sulfotransferase_dom"/>
</dbReference>
<dbReference type="PANTHER" id="PTHR11783">
    <property type="entry name" value="SULFOTRANSFERASE SULT"/>
    <property type="match status" value="1"/>
</dbReference>
<evidence type="ECO:0000313" key="6">
    <source>
        <dbReference type="Proteomes" id="UP000594263"/>
    </source>
</evidence>
<dbReference type="Proteomes" id="UP000594263">
    <property type="component" value="Unplaced"/>
</dbReference>
<accession>A0A7N0ULX5</accession>
<dbReference type="AlphaFoldDB" id="A0A7N0ULX5"/>
<evidence type="ECO:0000256" key="1">
    <source>
        <dbReference type="ARBA" id="ARBA00005771"/>
    </source>
</evidence>
<organism evidence="5 6">
    <name type="scientific">Kalanchoe fedtschenkoi</name>
    <name type="common">Lavender scallops</name>
    <name type="synonym">South American air plant</name>
    <dbReference type="NCBI Taxonomy" id="63787"/>
    <lineage>
        <taxon>Eukaryota</taxon>
        <taxon>Viridiplantae</taxon>
        <taxon>Streptophyta</taxon>
        <taxon>Embryophyta</taxon>
        <taxon>Tracheophyta</taxon>
        <taxon>Spermatophyta</taxon>
        <taxon>Magnoliopsida</taxon>
        <taxon>eudicotyledons</taxon>
        <taxon>Gunneridae</taxon>
        <taxon>Pentapetalae</taxon>
        <taxon>Saxifragales</taxon>
        <taxon>Crassulaceae</taxon>
        <taxon>Kalanchoe</taxon>
    </lineage>
</organism>
<dbReference type="GO" id="GO:0008146">
    <property type="term" value="F:sulfotransferase activity"/>
    <property type="evidence" value="ECO:0007669"/>
    <property type="project" value="InterPro"/>
</dbReference>
<protein>
    <recommendedName>
        <fullName evidence="3">Sulfotransferase</fullName>
        <ecNumber evidence="3">2.8.2.-</ecNumber>
    </recommendedName>
</protein>
<evidence type="ECO:0000259" key="4">
    <source>
        <dbReference type="Pfam" id="PF00685"/>
    </source>
</evidence>